<dbReference type="InterPro" id="IPR001737">
    <property type="entry name" value="KsgA/Erm"/>
</dbReference>
<feature type="signal peptide" evidence="8">
    <location>
        <begin position="1"/>
        <end position="28"/>
    </location>
</feature>
<feature type="binding site" evidence="5">
    <location>
        <position position="119"/>
    </location>
    <ligand>
        <name>S-adenosyl-L-methionine</name>
        <dbReference type="ChEBI" id="CHEBI:59789"/>
    </ligand>
</feature>
<feature type="binding site" evidence="5">
    <location>
        <position position="117"/>
    </location>
    <ligand>
        <name>S-adenosyl-L-methionine</name>
        <dbReference type="ChEBI" id="CHEBI:59789"/>
    </ligand>
</feature>
<feature type="binding site" evidence="5">
    <location>
        <position position="177"/>
    </location>
    <ligand>
        <name>S-adenosyl-L-methionine</name>
        <dbReference type="ChEBI" id="CHEBI:59789"/>
    </ligand>
</feature>
<dbReference type="AlphaFoldDB" id="A0A9K3L522"/>
<keyword evidence="8" id="KW-0732">Signal</keyword>
<keyword evidence="11" id="KW-1185">Reference proteome</keyword>
<dbReference type="PROSITE" id="PS01131">
    <property type="entry name" value="RRNA_A_DIMETH"/>
    <property type="match status" value="1"/>
</dbReference>
<reference evidence="10" key="1">
    <citation type="journal article" date="2021" name="Sci. Rep.">
        <title>Diploid genomic architecture of Nitzschia inconspicua, an elite biomass production diatom.</title>
        <authorList>
            <person name="Oliver A."/>
            <person name="Podell S."/>
            <person name="Pinowska A."/>
            <person name="Traller J.C."/>
            <person name="Smith S.R."/>
            <person name="McClure R."/>
            <person name="Beliaev A."/>
            <person name="Bohutskyi P."/>
            <person name="Hill E.A."/>
            <person name="Rabines A."/>
            <person name="Zheng H."/>
            <person name="Allen L.Z."/>
            <person name="Kuo A."/>
            <person name="Grigoriev I.V."/>
            <person name="Allen A.E."/>
            <person name="Hazlebeck D."/>
            <person name="Allen E.E."/>
        </authorList>
    </citation>
    <scope>NUCLEOTIDE SEQUENCE</scope>
    <source>
        <strain evidence="10">Hildebrandi</strain>
    </source>
</reference>
<dbReference type="SMART" id="SM00650">
    <property type="entry name" value="rADc"/>
    <property type="match status" value="1"/>
</dbReference>
<dbReference type="EMBL" id="JAGRRH010000015">
    <property type="protein sequence ID" value="KAG7355880.1"/>
    <property type="molecule type" value="Genomic_DNA"/>
</dbReference>
<protein>
    <recommendedName>
        <fullName evidence="6">rRNA adenine N(6)-methyltransferase</fullName>
        <ecNumber evidence="6">2.1.1.-</ecNumber>
    </recommendedName>
</protein>
<dbReference type="OrthoDB" id="74991at2759"/>
<keyword evidence="4 5" id="KW-0949">S-adenosyl-L-methionine</keyword>
<dbReference type="GO" id="GO:0003723">
    <property type="term" value="F:RNA binding"/>
    <property type="evidence" value="ECO:0007669"/>
    <property type="project" value="UniProtKB-UniRule"/>
</dbReference>
<dbReference type="Proteomes" id="UP000693970">
    <property type="component" value="Unassembled WGS sequence"/>
</dbReference>
<keyword evidence="1 6" id="KW-0698">rRNA processing</keyword>
<dbReference type="PANTHER" id="PTHR11727">
    <property type="entry name" value="DIMETHYLADENOSINE TRANSFERASE"/>
    <property type="match status" value="1"/>
</dbReference>
<reference evidence="10" key="2">
    <citation type="submission" date="2021-04" db="EMBL/GenBank/DDBJ databases">
        <authorList>
            <person name="Podell S."/>
        </authorList>
    </citation>
    <scope>NUCLEOTIDE SEQUENCE</scope>
    <source>
        <strain evidence="10">Hildebrandi</strain>
    </source>
</reference>
<evidence type="ECO:0000256" key="1">
    <source>
        <dbReference type="ARBA" id="ARBA00022552"/>
    </source>
</evidence>
<dbReference type="GO" id="GO:0000179">
    <property type="term" value="F:rRNA (adenine-N6,N6-)-dimethyltransferase activity"/>
    <property type="evidence" value="ECO:0007669"/>
    <property type="project" value="UniProtKB-UniRule"/>
</dbReference>
<feature type="region of interest" description="Disordered" evidence="7">
    <location>
        <begin position="94"/>
        <end position="116"/>
    </location>
</feature>
<feature type="binding site" evidence="5">
    <location>
        <position position="154"/>
    </location>
    <ligand>
        <name>S-adenosyl-L-methionine</name>
        <dbReference type="ChEBI" id="CHEBI:59789"/>
    </ligand>
</feature>
<evidence type="ECO:0000256" key="4">
    <source>
        <dbReference type="ARBA" id="ARBA00022691"/>
    </source>
</evidence>
<dbReference type="PROSITE" id="PS51689">
    <property type="entry name" value="SAM_RNA_A_N6_MT"/>
    <property type="match status" value="1"/>
</dbReference>
<gene>
    <name evidence="10" type="ORF">IV203_000566</name>
</gene>
<proteinExistence type="inferred from homology"/>
<dbReference type="InterPro" id="IPR011530">
    <property type="entry name" value="rRNA_adenine_dimethylase"/>
</dbReference>
<dbReference type="PANTHER" id="PTHR11727:SF18">
    <property type="entry name" value="RRNA ADENINE N(6)-METHYLTRANSFERASE"/>
    <property type="match status" value="1"/>
</dbReference>
<feature type="binding site" evidence="5">
    <location>
        <position position="199"/>
    </location>
    <ligand>
        <name>S-adenosyl-L-methionine</name>
        <dbReference type="ChEBI" id="CHEBI:59789"/>
    </ligand>
</feature>
<feature type="chain" id="PRO_5039952474" description="rRNA adenine N(6)-methyltransferase" evidence="8">
    <location>
        <begin position="29"/>
        <end position="441"/>
    </location>
</feature>
<evidence type="ECO:0000256" key="3">
    <source>
        <dbReference type="ARBA" id="ARBA00022679"/>
    </source>
</evidence>
<dbReference type="EC" id="2.1.1.-" evidence="6"/>
<evidence type="ECO:0000256" key="8">
    <source>
        <dbReference type="SAM" id="SignalP"/>
    </source>
</evidence>
<keyword evidence="3 5" id="KW-0808">Transferase</keyword>
<dbReference type="Pfam" id="PF00398">
    <property type="entry name" value="RrnaAD"/>
    <property type="match status" value="1"/>
</dbReference>
<evidence type="ECO:0000259" key="9">
    <source>
        <dbReference type="SMART" id="SM00650"/>
    </source>
</evidence>
<evidence type="ECO:0000256" key="2">
    <source>
        <dbReference type="ARBA" id="ARBA00022603"/>
    </source>
</evidence>
<evidence type="ECO:0000313" key="11">
    <source>
        <dbReference type="Proteomes" id="UP000693970"/>
    </source>
</evidence>
<organism evidence="10 11">
    <name type="scientific">Nitzschia inconspicua</name>
    <dbReference type="NCBI Taxonomy" id="303405"/>
    <lineage>
        <taxon>Eukaryota</taxon>
        <taxon>Sar</taxon>
        <taxon>Stramenopiles</taxon>
        <taxon>Ochrophyta</taxon>
        <taxon>Bacillariophyta</taxon>
        <taxon>Bacillariophyceae</taxon>
        <taxon>Bacillariophycidae</taxon>
        <taxon>Bacillariales</taxon>
        <taxon>Bacillariaceae</taxon>
        <taxon>Nitzschia</taxon>
    </lineage>
</organism>
<name>A0A9K3L522_9STRA</name>
<feature type="domain" description="Ribosomal RNA adenine methylase transferase N-terminal" evidence="9">
    <location>
        <begin position="124"/>
        <end position="308"/>
    </location>
</feature>
<evidence type="ECO:0000313" key="10">
    <source>
        <dbReference type="EMBL" id="KAG7355880.1"/>
    </source>
</evidence>
<evidence type="ECO:0000256" key="7">
    <source>
        <dbReference type="SAM" id="MobiDB-lite"/>
    </source>
</evidence>
<dbReference type="InterPro" id="IPR020598">
    <property type="entry name" value="rRNA_Ade_methylase_Trfase_N"/>
</dbReference>
<keyword evidence="2 5" id="KW-0489">Methyltransferase</keyword>
<feature type="binding site" evidence="5">
    <location>
        <position position="221"/>
    </location>
    <ligand>
        <name>S-adenosyl-L-methionine</name>
        <dbReference type="ChEBI" id="CHEBI:59789"/>
    </ligand>
</feature>
<evidence type="ECO:0000256" key="5">
    <source>
        <dbReference type="PROSITE-ProRule" id="PRU01026"/>
    </source>
</evidence>
<comment type="caution">
    <text evidence="10">The sequence shown here is derived from an EMBL/GenBank/DDBJ whole genome shotgun (WGS) entry which is preliminary data.</text>
</comment>
<dbReference type="InterPro" id="IPR020596">
    <property type="entry name" value="rRNA_Ade_Mease_Trfase_CS"/>
</dbReference>
<dbReference type="NCBIfam" id="TIGR00755">
    <property type="entry name" value="ksgA"/>
    <property type="match status" value="1"/>
</dbReference>
<comment type="similarity">
    <text evidence="5 6">Belongs to the class I-like SAM-binding methyltransferase superfamily. rRNA adenine N(6)-methyltransferase family.</text>
</comment>
<accession>A0A9K3L522</accession>
<dbReference type="HAMAP" id="MF_00607">
    <property type="entry name" value="16SrRNA_methyltr_A"/>
    <property type="match status" value="1"/>
</dbReference>
<evidence type="ECO:0000256" key="6">
    <source>
        <dbReference type="RuleBase" id="RU362106"/>
    </source>
</evidence>
<sequence length="441" mass="49423">MCRCHRLWHLLTYWTYLQLAILNSPTNGLLPHHSRQTSSPLSCCHPLRIHFGQIDKTRTYQTICRGWVQGSDGEWEWEEDDPNFVPAVTTTTIDTSSTATPQLPSGKLKPKQSLGQNFLKDPNTVAKIVRAFHDDATNRGNRPGKPLDSIVELGPGAGALTDRLVTNYGTDVLQCIEVDPRSVEILGERYPSLLVHHADVLQVNYPAMAEQEGQPLVIIGNLPYYITSQILFALADASHYGAVDCATVTMQWEVAQRMVAPTCCKDYGILSVVFQTYADVRCHFKIPPTVFYPQPKVDSALVGLHFLGPSNLRQRLAGVRPQDFRNVITTAFRQRRKTVRNSLKKIPGIEADELKAKLDSLPVPLPQSVLNAQNTGDVFALSQTLPDNWASKRPEELTPAQFIEVTRLLFGSRTTDRNEESQQEDVPDLGRKVWRKLKHGI</sequence>
<keyword evidence="5" id="KW-0694">RNA-binding</keyword>